<protein>
    <submittedName>
        <fullName evidence="8">Zinc finger BED domain-containing protein RICESLEEPER 2-like</fullName>
    </submittedName>
</protein>
<sequence length="264" mass="30214">MESSPVEGSSSQDNEINCTTNNSGNMKEEEDESSHFESKKRKTTSKVWNEFTKIKLPDGRQKAECHYCKSKLFVLASESTTHLGRMLQWEHTSRASIKNDWHFVDSNWRLQKRVLSFIHLPPPHHGTDIADNLYKCFKDWNIENKVFTISVDNASNNDKVIKNLIETFSRIKKLPCGAWWRSNSLRCRILSRMARDILAILITAVASEATFSTGSRVINTYRVSLAPETIEVLLCGGDWCQSLHGLKRKNKKEKTSIEVILPIT</sequence>
<evidence type="ECO:0000313" key="8">
    <source>
        <dbReference type="EMBL" id="GEU74330.1"/>
    </source>
</evidence>
<dbReference type="PANTHER" id="PTHR46481">
    <property type="entry name" value="ZINC FINGER BED DOMAIN-CONTAINING PROTEIN 4"/>
    <property type="match status" value="1"/>
</dbReference>
<evidence type="ECO:0000256" key="4">
    <source>
        <dbReference type="ARBA" id="ARBA00022833"/>
    </source>
</evidence>
<dbReference type="InterPro" id="IPR008906">
    <property type="entry name" value="HATC_C_dom"/>
</dbReference>
<evidence type="ECO:0000256" key="3">
    <source>
        <dbReference type="ARBA" id="ARBA00022771"/>
    </source>
</evidence>
<dbReference type="AlphaFoldDB" id="A0A6L2MKS8"/>
<dbReference type="SUPFAM" id="SSF53098">
    <property type="entry name" value="Ribonuclease H-like"/>
    <property type="match status" value="2"/>
</dbReference>
<proteinExistence type="predicted"/>
<evidence type="ECO:0000256" key="5">
    <source>
        <dbReference type="ARBA" id="ARBA00023242"/>
    </source>
</evidence>
<evidence type="ECO:0000256" key="2">
    <source>
        <dbReference type="ARBA" id="ARBA00022723"/>
    </source>
</evidence>
<accession>A0A6L2MKS8</accession>
<keyword evidence="2" id="KW-0479">Metal-binding</keyword>
<dbReference type="Pfam" id="PF05699">
    <property type="entry name" value="Dimer_Tnp_hAT"/>
    <property type="match status" value="1"/>
</dbReference>
<dbReference type="GO" id="GO:0008270">
    <property type="term" value="F:zinc ion binding"/>
    <property type="evidence" value="ECO:0007669"/>
    <property type="project" value="UniProtKB-KW"/>
</dbReference>
<keyword evidence="3" id="KW-0863">Zinc-finger</keyword>
<dbReference type="InterPro" id="IPR052035">
    <property type="entry name" value="ZnF_BED_domain_contain"/>
</dbReference>
<keyword evidence="4" id="KW-0862">Zinc</keyword>
<comment type="caution">
    <text evidence="8">The sequence shown here is derived from an EMBL/GenBank/DDBJ whole genome shotgun (WGS) entry which is preliminary data.</text>
</comment>
<dbReference type="SMART" id="SM00614">
    <property type="entry name" value="ZnF_BED"/>
    <property type="match status" value="1"/>
</dbReference>
<feature type="region of interest" description="Disordered" evidence="6">
    <location>
        <begin position="1"/>
        <end position="40"/>
    </location>
</feature>
<comment type="subcellular location">
    <subcellularLocation>
        <location evidence="1">Nucleus</location>
    </subcellularLocation>
</comment>
<dbReference type="PANTHER" id="PTHR46481:SF10">
    <property type="entry name" value="ZINC FINGER BED DOMAIN-CONTAINING PROTEIN 39"/>
    <property type="match status" value="1"/>
</dbReference>
<dbReference type="InterPro" id="IPR012337">
    <property type="entry name" value="RNaseH-like_sf"/>
</dbReference>
<evidence type="ECO:0000256" key="1">
    <source>
        <dbReference type="ARBA" id="ARBA00004123"/>
    </source>
</evidence>
<name>A0A6L2MKS8_TANCI</name>
<keyword evidence="5" id="KW-0539">Nucleus</keyword>
<feature type="domain" description="HAT C-terminal dimerisation" evidence="7">
    <location>
        <begin position="172"/>
        <end position="239"/>
    </location>
</feature>
<dbReference type="GO" id="GO:0005634">
    <property type="term" value="C:nucleus"/>
    <property type="evidence" value="ECO:0007669"/>
    <property type="project" value="UniProtKB-SubCell"/>
</dbReference>
<evidence type="ECO:0000256" key="6">
    <source>
        <dbReference type="SAM" id="MobiDB-lite"/>
    </source>
</evidence>
<evidence type="ECO:0000259" key="7">
    <source>
        <dbReference type="Pfam" id="PF05699"/>
    </source>
</evidence>
<reference evidence="8" key="1">
    <citation type="journal article" date="2019" name="Sci. Rep.">
        <title>Draft genome of Tanacetum cinerariifolium, the natural source of mosquito coil.</title>
        <authorList>
            <person name="Yamashiro T."/>
            <person name="Shiraishi A."/>
            <person name="Satake H."/>
            <person name="Nakayama K."/>
        </authorList>
    </citation>
    <scope>NUCLEOTIDE SEQUENCE</scope>
</reference>
<dbReference type="EMBL" id="BKCJ010006864">
    <property type="protein sequence ID" value="GEU74330.1"/>
    <property type="molecule type" value="Genomic_DNA"/>
</dbReference>
<gene>
    <name evidence="8" type="ORF">Tci_046308</name>
</gene>
<feature type="compositionally biased region" description="Polar residues" evidence="6">
    <location>
        <begin position="1"/>
        <end position="25"/>
    </location>
</feature>
<organism evidence="8">
    <name type="scientific">Tanacetum cinerariifolium</name>
    <name type="common">Dalmatian daisy</name>
    <name type="synonym">Chrysanthemum cinerariifolium</name>
    <dbReference type="NCBI Taxonomy" id="118510"/>
    <lineage>
        <taxon>Eukaryota</taxon>
        <taxon>Viridiplantae</taxon>
        <taxon>Streptophyta</taxon>
        <taxon>Embryophyta</taxon>
        <taxon>Tracheophyta</taxon>
        <taxon>Spermatophyta</taxon>
        <taxon>Magnoliopsida</taxon>
        <taxon>eudicotyledons</taxon>
        <taxon>Gunneridae</taxon>
        <taxon>Pentapetalae</taxon>
        <taxon>asterids</taxon>
        <taxon>campanulids</taxon>
        <taxon>Asterales</taxon>
        <taxon>Asteraceae</taxon>
        <taxon>Asteroideae</taxon>
        <taxon>Anthemideae</taxon>
        <taxon>Anthemidinae</taxon>
        <taxon>Tanacetum</taxon>
    </lineage>
</organism>
<dbReference type="GO" id="GO:0046983">
    <property type="term" value="F:protein dimerization activity"/>
    <property type="evidence" value="ECO:0007669"/>
    <property type="project" value="InterPro"/>
</dbReference>